<organism evidence="2 3">
    <name type="scientific">Helianthus annuus</name>
    <name type="common">Common sunflower</name>
    <dbReference type="NCBI Taxonomy" id="4232"/>
    <lineage>
        <taxon>Eukaryota</taxon>
        <taxon>Viridiplantae</taxon>
        <taxon>Streptophyta</taxon>
        <taxon>Embryophyta</taxon>
        <taxon>Tracheophyta</taxon>
        <taxon>Spermatophyta</taxon>
        <taxon>Magnoliopsida</taxon>
        <taxon>eudicotyledons</taxon>
        <taxon>Gunneridae</taxon>
        <taxon>Pentapetalae</taxon>
        <taxon>asterids</taxon>
        <taxon>campanulids</taxon>
        <taxon>Asterales</taxon>
        <taxon>Asteraceae</taxon>
        <taxon>Asteroideae</taxon>
        <taxon>Heliantheae alliance</taxon>
        <taxon>Heliantheae</taxon>
        <taxon>Helianthus</taxon>
    </lineage>
</organism>
<evidence type="ECO:0000256" key="1">
    <source>
        <dbReference type="SAM" id="SignalP"/>
    </source>
</evidence>
<gene>
    <name evidence="2" type="ORF">HannXRQ_Chr05g0143531</name>
</gene>
<feature type="chain" id="PRO_5011993068" description="Secreted protein" evidence="1">
    <location>
        <begin position="22"/>
        <end position="106"/>
    </location>
</feature>
<evidence type="ECO:0000313" key="2">
    <source>
        <dbReference type="EMBL" id="OTG25059.1"/>
    </source>
</evidence>
<protein>
    <recommendedName>
        <fullName evidence="4">Secreted protein</fullName>
    </recommendedName>
</protein>
<keyword evidence="1" id="KW-0732">Signal</keyword>
<evidence type="ECO:0000313" key="3">
    <source>
        <dbReference type="Proteomes" id="UP000215914"/>
    </source>
</evidence>
<name>A0A251UPT1_HELAN</name>
<feature type="signal peptide" evidence="1">
    <location>
        <begin position="1"/>
        <end position="21"/>
    </location>
</feature>
<evidence type="ECO:0008006" key="4">
    <source>
        <dbReference type="Google" id="ProtNLM"/>
    </source>
</evidence>
<dbReference type="Proteomes" id="UP000215914">
    <property type="component" value="Chromosome 5"/>
</dbReference>
<proteinExistence type="predicted"/>
<sequence length="106" mass="11858">MFPNIKLLNVVVHLALGVFQAYKCCKLCCFHCKLSLGAACPACVSVTSYLSHCRFQEREILQITRRCSTSASPLILCSPASPPADTILNFSFSRHHPYHHCTDQFL</sequence>
<reference evidence="3" key="1">
    <citation type="journal article" date="2017" name="Nature">
        <title>The sunflower genome provides insights into oil metabolism, flowering and Asterid evolution.</title>
        <authorList>
            <person name="Badouin H."/>
            <person name="Gouzy J."/>
            <person name="Grassa C.J."/>
            <person name="Murat F."/>
            <person name="Staton S.E."/>
            <person name="Cottret L."/>
            <person name="Lelandais-Briere C."/>
            <person name="Owens G.L."/>
            <person name="Carrere S."/>
            <person name="Mayjonade B."/>
            <person name="Legrand L."/>
            <person name="Gill N."/>
            <person name="Kane N.C."/>
            <person name="Bowers J.E."/>
            <person name="Hubner S."/>
            <person name="Bellec A."/>
            <person name="Berard A."/>
            <person name="Berges H."/>
            <person name="Blanchet N."/>
            <person name="Boniface M.C."/>
            <person name="Brunel D."/>
            <person name="Catrice O."/>
            <person name="Chaidir N."/>
            <person name="Claudel C."/>
            <person name="Donnadieu C."/>
            <person name="Faraut T."/>
            <person name="Fievet G."/>
            <person name="Helmstetter N."/>
            <person name="King M."/>
            <person name="Knapp S.J."/>
            <person name="Lai Z."/>
            <person name="Le Paslier M.C."/>
            <person name="Lippi Y."/>
            <person name="Lorenzon L."/>
            <person name="Mandel J.R."/>
            <person name="Marage G."/>
            <person name="Marchand G."/>
            <person name="Marquand E."/>
            <person name="Bret-Mestries E."/>
            <person name="Morien E."/>
            <person name="Nambeesan S."/>
            <person name="Nguyen T."/>
            <person name="Pegot-Espagnet P."/>
            <person name="Pouilly N."/>
            <person name="Raftis F."/>
            <person name="Sallet E."/>
            <person name="Schiex T."/>
            <person name="Thomas J."/>
            <person name="Vandecasteele C."/>
            <person name="Vares D."/>
            <person name="Vear F."/>
            <person name="Vautrin S."/>
            <person name="Crespi M."/>
            <person name="Mangin B."/>
            <person name="Burke J.M."/>
            <person name="Salse J."/>
            <person name="Munos S."/>
            <person name="Vincourt P."/>
            <person name="Rieseberg L.H."/>
            <person name="Langlade N.B."/>
        </authorList>
    </citation>
    <scope>NUCLEOTIDE SEQUENCE [LARGE SCALE GENOMIC DNA]</scope>
    <source>
        <strain evidence="3">cv. SF193</strain>
    </source>
</reference>
<dbReference type="EMBL" id="CM007894">
    <property type="protein sequence ID" value="OTG25059.1"/>
    <property type="molecule type" value="Genomic_DNA"/>
</dbReference>
<dbReference type="InParanoid" id="A0A251UPT1"/>
<accession>A0A251UPT1</accession>
<dbReference type="AlphaFoldDB" id="A0A251UPT1"/>
<keyword evidence="3" id="KW-1185">Reference proteome</keyword>